<dbReference type="Pfam" id="PF01042">
    <property type="entry name" value="Ribonuc_L-PSP"/>
    <property type="match status" value="1"/>
</dbReference>
<keyword evidence="2" id="KW-1185">Reference proteome</keyword>
<organism evidence="1 2">
    <name type="scientific">Candidatus Pantoea varia</name>
    <dbReference type="NCBI Taxonomy" id="1881036"/>
    <lineage>
        <taxon>Bacteria</taxon>
        <taxon>Pseudomonadati</taxon>
        <taxon>Pseudomonadota</taxon>
        <taxon>Gammaproteobacteria</taxon>
        <taxon>Enterobacterales</taxon>
        <taxon>Erwiniaceae</taxon>
        <taxon>Pantoea</taxon>
    </lineage>
</organism>
<dbReference type="PANTHER" id="PTHR43857">
    <property type="entry name" value="BLR7761 PROTEIN"/>
    <property type="match status" value="1"/>
</dbReference>
<dbReference type="AlphaFoldDB" id="A0A1I5EMF8"/>
<dbReference type="RefSeq" id="WP_090964985.1">
    <property type="nucleotide sequence ID" value="NZ_FOVG01000003.1"/>
</dbReference>
<evidence type="ECO:0000313" key="2">
    <source>
        <dbReference type="Proteomes" id="UP000198968"/>
    </source>
</evidence>
<reference evidence="2" key="1">
    <citation type="submission" date="2016-10" db="EMBL/GenBank/DDBJ databases">
        <authorList>
            <person name="Varghese N."/>
            <person name="Submissions S."/>
        </authorList>
    </citation>
    <scope>NUCLEOTIDE SEQUENCE [LARGE SCALE GENOMIC DNA]</scope>
    <source>
        <strain evidence="2">OV426</strain>
    </source>
</reference>
<sequence length="125" mass="13557">MSLPERKNYPQLGEVKAPYVHAVKHGATLYVSGLTAFGTTAQQGDIAEQAEVIFEQLKSVAAAENTSLAALLKVTIFITSFTEISALREVLYRNYGEHLPASSLVQVSGLFSADLRIEIEAIFAL</sequence>
<dbReference type="InterPro" id="IPR006175">
    <property type="entry name" value="YjgF/YER057c/UK114"/>
</dbReference>
<dbReference type="Gene3D" id="3.30.1330.40">
    <property type="entry name" value="RutC-like"/>
    <property type="match status" value="1"/>
</dbReference>
<evidence type="ECO:0000313" key="1">
    <source>
        <dbReference type="EMBL" id="SFO12648.1"/>
    </source>
</evidence>
<dbReference type="CDD" id="cd00448">
    <property type="entry name" value="YjgF_YER057c_UK114_family"/>
    <property type="match status" value="1"/>
</dbReference>
<protein>
    <submittedName>
        <fullName evidence="1">2-iminobutanoate/2-iminopropanoate deaminase</fullName>
    </submittedName>
</protein>
<dbReference type="SUPFAM" id="SSF55298">
    <property type="entry name" value="YjgF-like"/>
    <property type="match status" value="1"/>
</dbReference>
<dbReference type="PANTHER" id="PTHR43857:SF1">
    <property type="entry name" value="YJGH FAMILY PROTEIN"/>
    <property type="match status" value="1"/>
</dbReference>
<dbReference type="InterPro" id="IPR035959">
    <property type="entry name" value="RutC-like_sf"/>
</dbReference>
<name>A0A1I5EMF8_9GAMM</name>
<accession>A0A1I5EMF8</accession>
<dbReference type="Proteomes" id="UP000198968">
    <property type="component" value="Unassembled WGS sequence"/>
</dbReference>
<gene>
    <name evidence="1" type="ORF">SAMN05428971_3010</name>
</gene>
<proteinExistence type="predicted"/>
<dbReference type="OrthoDB" id="6196780at2"/>
<dbReference type="EMBL" id="FOVG01000003">
    <property type="protein sequence ID" value="SFO12648.1"/>
    <property type="molecule type" value="Genomic_DNA"/>
</dbReference>